<keyword evidence="1" id="KW-0812">Transmembrane</keyword>
<feature type="transmembrane region" description="Helical" evidence="1">
    <location>
        <begin position="39"/>
        <end position="58"/>
    </location>
</feature>
<accession>A0A2N0Q5Z1</accession>
<comment type="caution">
    <text evidence="2">The sequence shown here is derived from an EMBL/GenBank/DDBJ whole genome shotgun (WGS) entry which is preliminary data.</text>
</comment>
<evidence type="ECO:0000313" key="3">
    <source>
        <dbReference type="Proteomes" id="UP000232722"/>
    </source>
</evidence>
<evidence type="ECO:0000313" key="2">
    <source>
        <dbReference type="EMBL" id="PKC14492.1"/>
    </source>
</evidence>
<reference evidence="2 3" key="2">
    <citation type="submission" date="2017-09" db="EMBL/GenBank/DDBJ databases">
        <title>Extensive intraspecific genome diversity in a model arbuscular mycorrhizal fungus.</title>
        <authorList>
            <person name="Chen E.C."/>
            <person name="Morin E."/>
            <person name="Beaudet D."/>
            <person name="Noel J."/>
            <person name="Ndikumana S."/>
            <person name="Charron P."/>
            <person name="St-Onge C."/>
            <person name="Giorgi J."/>
            <person name="Grigoriev I.V."/>
            <person name="Roux C."/>
            <person name="Martin F.M."/>
            <person name="Corradi N."/>
        </authorList>
    </citation>
    <scope>NUCLEOTIDE SEQUENCE [LARGE SCALE GENOMIC DNA]</scope>
    <source>
        <strain evidence="2 3">A5</strain>
    </source>
</reference>
<keyword evidence="1" id="KW-1133">Transmembrane helix</keyword>
<gene>
    <name evidence="2" type="ORF">RhiirA5_33147</name>
</gene>
<dbReference type="Proteomes" id="UP000232722">
    <property type="component" value="Unassembled WGS sequence"/>
</dbReference>
<sequence>MRRKLYIHFSLIIINTCASDTDFSIYSTLINNNQKFGHYSFWTLFFFILQLFLHVYPIL</sequence>
<organism evidence="2 3">
    <name type="scientific">Rhizophagus irregularis</name>
    <dbReference type="NCBI Taxonomy" id="588596"/>
    <lineage>
        <taxon>Eukaryota</taxon>
        <taxon>Fungi</taxon>
        <taxon>Fungi incertae sedis</taxon>
        <taxon>Mucoromycota</taxon>
        <taxon>Glomeromycotina</taxon>
        <taxon>Glomeromycetes</taxon>
        <taxon>Glomerales</taxon>
        <taxon>Glomeraceae</taxon>
        <taxon>Rhizophagus</taxon>
    </lineage>
</organism>
<dbReference type="EMBL" id="LLXJ01000133">
    <property type="protein sequence ID" value="PKC14492.1"/>
    <property type="molecule type" value="Genomic_DNA"/>
</dbReference>
<dbReference type="AlphaFoldDB" id="A0A2N0Q5Z1"/>
<protein>
    <submittedName>
        <fullName evidence="2">Uncharacterized protein</fullName>
    </submittedName>
</protein>
<proteinExistence type="predicted"/>
<reference evidence="2 3" key="1">
    <citation type="submission" date="2016-04" db="EMBL/GenBank/DDBJ databases">
        <title>Genome analyses suggest a sexual origin of heterokaryosis in a supposedly ancient asexual fungus.</title>
        <authorList>
            <person name="Ropars J."/>
            <person name="Sedzielewska K."/>
            <person name="Noel J."/>
            <person name="Charron P."/>
            <person name="Farinelli L."/>
            <person name="Marton T."/>
            <person name="Kruger M."/>
            <person name="Pelin A."/>
            <person name="Brachmann A."/>
            <person name="Corradi N."/>
        </authorList>
    </citation>
    <scope>NUCLEOTIDE SEQUENCE [LARGE SCALE GENOMIC DNA]</scope>
    <source>
        <strain evidence="2 3">A5</strain>
    </source>
</reference>
<evidence type="ECO:0000256" key="1">
    <source>
        <dbReference type="SAM" id="Phobius"/>
    </source>
</evidence>
<keyword evidence="1" id="KW-0472">Membrane</keyword>
<name>A0A2N0Q5Z1_9GLOM</name>